<sequence length="384" mass="41559">MPRAGQGKVAPDGRLSDRIAVGLLVRAFPPHLVDRVIADCGRTEQRSRVLPARLVVYFVLAMCLFSAESYCEVAQLLAHGMTWAGHANGPLWVPTTAAISRARAKLGAEPLAALFAAVAGSPSALVSVPQQPRRRDDRARWRALGLDSTVFSVPDSAENRERFGAPVGNCPAQHAFPEVRVAALTDWASGTIARAVFGSRTLTDAALVDGLITDLTRGDLLLVDDCFTDRWPTTCAMGRNLMWRAHPRAQLPVRRTLTDGSYLTEITVADRDAGRAAGRFAARVITASALGGAQSCRLLTTVLDHTTSPARALAALYHERGMLGRCLQDMRAHLTSEPRIVLRSRWPEGVEQELWGHLLIHHAVRMSLHSAASDIPSLRATGSP</sequence>
<dbReference type="InterPro" id="IPR047952">
    <property type="entry name" value="Transpos_IS4"/>
</dbReference>
<dbReference type="Pfam" id="PF13006">
    <property type="entry name" value="Nterm_IS4"/>
    <property type="match status" value="1"/>
</dbReference>
<protein>
    <submittedName>
        <fullName evidence="2">IS4 family transposase</fullName>
    </submittedName>
</protein>
<proteinExistence type="predicted"/>
<evidence type="ECO:0000313" key="2">
    <source>
        <dbReference type="EMBL" id="MFE9606190.1"/>
    </source>
</evidence>
<reference evidence="2 3" key="1">
    <citation type="submission" date="2024-10" db="EMBL/GenBank/DDBJ databases">
        <title>The Natural Products Discovery Center: Release of the First 8490 Sequenced Strains for Exploring Actinobacteria Biosynthetic Diversity.</title>
        <authorList>
            <person name="Kalkreuter E."/>
            <person name="Kautsar S.A."/>
            <person name="Yang D."/>
            <person name="Bader C.D."/>
            <person name="Teijaro C.N."/>
            <person name="Fluegel L."/>
            <person name="Davis C.M."/>
            <person name="Simpson J.R."/>
            <person name="Lauterbach L."/>
            <person name="Steele A.D."/>
            <person name="Gui C."/>
            <person name="Meng S."/>
            <person name="Li G."/>
            <person name="Viehrig K."/>
            <person name="Ye F."/>
            <person name="Su P."/>
            <person name="Kiefer A.F."/>
            <person name="Nichols A."/>
            <person name="Cepeda A.J."/>
            <person name="Yan W."/>
            <person name="Fan B."/>
            <person name="Jiang Y."/>
            <person name="Adhikari A."/>
            <person name="Zheng C.-J."/>
            <person name="Schuster L."/>
            <person name="Cowan T.M."/>
            <person name="Smanski M.J."/>
            <person name="Chevrette M.G."/>
            <person name="De Carvalho L.P.S."/>
            <person name="Shen B."/>
        </authorList>
    </citation>
    <scope>NUCLEOTIDE SEQUENCE [LARGE SCALE GENOMIC DNA]</scope>
    <source>
        <strain evidence="2 3">NPDC006488</strain>
    </source>
</reference>
<feature type="domain" description="Transposase IS4 N-terminal" evidence="1">
    <location>
        <begin position="19"/>
        <end position="116"/>
    </location>
</feature>
<name>A0ABW6MJ88_9ACTN</name>
<comment type="caution">
    <text evidence="2">The sequence shown here is derived from an EMBL/GenBank/DDBJ whole genome shotgun (WGS) entry which is preliminary data.</text>
</comment>
<dbReference type="NCBIfam" id="NF033592">
    <property type="entry name" value="transpos_IS4_1"/>
    <property type="match status" value="1"/>
</dbReference>
<organism evidence="2 3">
    <name type="scientific">Streptomyces hokutonensis</name>
    <dbReference type="NCBI Taxonomy" id="1306990"/>
    <lineage>
        <taxon>Bacteria</taxon>
        <taxon>Bacillati</taxon>
        <taxon>Actinomycetota</taxon>
        <taxon>Actinomycetes</taxon>
        <taxon>Kitasatosporales</taxon>
        <taxon>Streptomycetaceae</taxon>
        <taxon>Streptomyces</taxon>
    </lineage>
</organism>
<dbReference type="EMBL" id="JBIAHM010000024">
    <property type="protein sequence ID" value="MFE9606190.1"/>
    <property type="molecule type" value="Genomic_DNA"/>
</dbReference>
<accession>A0ABW6MJ88</accession>
<dbReference type="Proteomes" id="UP001601303">
    <property type="component" value="Unassembled WGS sequence"/>
</dbReference>
<evidence type="ECO:0000313" key="3">
    <source>
        <dbReference type="Proteomes" id="UP001601303"/>
    </source>
</evidence>
<gene>
    <name evidence="2" type="ORF">ACFYNQ_47605</name>
</gene>
<dbReference type="RefSeq" id="WP_388114885.1">
    <property type="nucleotide sequence ID" value="NZ_JBIAHM010000024.1"/>
</dbReference>
<keyword evidence="3" id="KW-1185">Reference proteome</keyword>
<evidence type="ECO:0000259" key="1">
    <source>
        <dbReference type="Pfam" id="PF13006"/>
    </source>
</evidence>
<dbReference type="InterPro" id="IPR024473">
    <property type="entry name" value="Transposases_IS4_N"/>
</dbReference>